<dbReference type="AlphaFoldDB" id="A0AAV3YEM7"/>
<organism evidence="1 2">
    <name type="scientific">Plakobranchus ocellatus</name>
    <dbReference type="NCBI Taxonomy" id="259542"/>
    <lineage>
        <taxon>Eukaryota</taxon>
        <taxon>Metazoa</taxon>
        <taxon>Spiralia</taxon>
        <taxon>Lophotrochozoa</taxon>
        <taxon>Mollusca</taxon>
        <taxon>Gastropoda</taxon>
        <taxon>Heterobranchia</taxon>
        <taxon>Euthyneura</taxon>
        <taxon>Panpulmonata</taxon>
        <taxon>Sacoglossa</taxon>
        <taxon>Placobranchoidea</taxon>
        <taxon>Plakobranchidae</taxon>
        <taxon>Plakobranchus</taxon>
    </lineage>
</organism>
<protein>
    <submittedName>
        <fullName evidence="1">Uncharacterized protein</fullName>
    </submittedName>
</protein>
<name>A0AAV3YEM7_9GAST</name>
<dbReference type="EMBL" id="BLXT01000847">
    <property type="protein sequence ID" value="GFN80877.1"/>
    <property type="molecule type" value="Genomic_DNA"/>
</dbReference>
<accession>A0AAV3YEM7</accession>
<gene>
    <name evidence="1" type="ORF">PoB_000738300</name>
</gene>
<evidence type="ECO:0000313" key="2">
    <source>
        <dbReference type="Proteomes" id="UP000735302"/>
    </source>
</evidence>
<evidence type="ECO:0000313" key="1">
    <source>
        <dbReference type="EMBL" id="GFN80877.1"/>
    </source>
</evidence>
<keyword evidence="2" id="KW-1185">Reference proteome</keyword>
<sequence length="73" mass="8008">MPGPLWQAQTSLCNRKNLAHLKAGSVAIIPPKHPKILEHTFSFFEVHWSGGVLGVQIDESLRMQGLDCGLDGE</sequence>
<proteinExistence type="predicted"/>
<dbReference type="Proteomes" id="UP000735302">
    <property type="component" value="Unassembled WGS sequence"/>
</dbReference>
<comment type="caution">
    <text evidence="1">The sequence shown here is derived from an EMBL/GenBank/DDBJ whole genome shotgun (WGS) entry which is preliminary data.</text>
</comment>
<reference evidence="1 2" key="1">
    <citation type="journal article" date="2021" name="Elife">
        <title>Chloroplast acquisition without the gene transfer in kleptoplastic sea slugs, Plakobranchus ocellatus.</title>
        <authorList>
            <person name="Maeda T."/>
            <person name="Takahashi S."/>
            <person name="Yoshida T."/>
            <person name="Shimamura S."/>
            <person name="Takaki Y."/>
            <person name="Nagai Y."/>
            <person name="Toyoda A."/>
            <person name="Suzuki Y."/>
            <person name="Arimoto A."/>
            <person name="Ishii H."/>
            <person name="Satoh N."/>
            <person name="Nishiyama T."/>
            <person name="Hasebe M."/>
            <person name="Maruyama T."/>
            <person name="Minagawa J."/>
            <person name="Obokata J."/>
            <person name="Shigenobu S."/>
        </authorList>
    </citation>
    <scope>NUCLEOTIDE SEQUENCE [LARGE SCALE GENOMIC DNA]</scope>
</reference>